<evidence type="ECO:0000313" key="2">
    <source>
        <dbReference type="Proteomes" id="UP000191663"/>
    </source>
</evidence>
<dbReference type="SUPFAM" id="SSF46785">
    <property type="entry name" value="Winged helix' DNA-binding domain"/>
    <property type="match status" value="1"/>
</dbReference>
<dbReference type="Proteomes" id="UP000191663">
    <property type="component" value="Unassembled WGS sequence"/>
</dbReference>
<protein>
    <recommendedName>
        <fullName evidence="3">HTH asnC-type domain-containing protein</fullName>
    </recommendedName>
</protein>
<comment type="caution">
    <text evidence="1">The sequence shown here is derived from an EMBL/GenBank/DDBJ whole genome shotgun (WGS) entry which is preliminary data.</text>
</comment>
<dbReference type="EMBL" id="MUKB01000024">
    <property type="protein sequence ID" value="OPX18301.1"/>
    <property type="molecule type" value="Genomic_DNA"/>
</dbReference>
<reference evidence="2" key="1">
    <citation type="submission" date="2017-01" db="EMBL/GenBank/DDBJ databases">
        <title>Novel pathways for hydrocarbon cycling and metabolic interdependencies in hydrothermal sediment communities.</title>
        <authorList>
            <person name="Dombrowski N."/>
            <person name="Seitz K."/>
            <person name="Teske A."/>
            <person name="Baker B."/>
        </authorList>
    </citation>
    <scope>NUCLEOTIDE SEQUENCE [LARGE SCALE GENOMIC DNA]</scope>
</reference>
<dbReference type="InterPro" id="IPR036388">
    <property type="entry name" value="WH-like_DNA-bd_sf"/>
</dbReference>
<evidence type="ECO:0000313" key="1">
    <source>
        <dbReference type="EMBL" id="OPX18301.1"/>
    </source>
</evidence>
<evidence type="ECO:0008006" key="3">
    <source>
        <dbReference type="Google" id="ProtNLM"/>
    </source>
</evidence>
<dbReference type="AlphaFoldDB" id="A0A1V4QH10"/>
<accession>A0A1V4QH10</accession>
<dbReference type="Gene3D" id="1.10.10.10">
    <property type="entry name" value="Winged helix-like DNA-binding domain superfamily/Winged helix DNA-binding domain"/>
    <property type="match status" value="1"/>
</dbReference>
<name>A0A1V4QH10_UNCW3</name>
<dbReference type="InterPro" id="IPR036390">
    <property type="entry name" value="WH_DNA-bd_sf"/>
</dbReference>
<gene>
    <name evidence="1" type="ORF">BXT86_01795</name>
</gene>
<feature type="non-terminal residue" evidence="1">
    <location>
        <position position="89"/>
    </location>
</feature>
<proteinExistence type="predicted"/>
<sequence length="89" mass="10393">MIIDPIDLNIIRQLELQGCILVEEIISKFHISRDEIMLRIRNFEDSGFIEGYGIKLFLPGIHGGKWYWVCIAGETNAKYKDEYSIPYLE</sequence>
<organism evidence="1 2">
    <name type="scientific">candidate division WOR-3 bacterium 4484_100</name>
    <dbReference type="NCBI Taxonomy" id="1936077"/>
    <lineage>
        <taxon>Bacteria</taxon>
        <taxon>Bacteria division WOR-3</taxon>
    </lineage>
</organism>